<dbReference type="PANTHER" id="PTHR45628:SF7">
    <property type="entry name" value="VOLTAGE-DEPENDENT CALCIUM CHANNEL TYPE A SUBUNIT ALPHA-1"/>
    <property type="match status" value="1"/>
</dbReference>
<feature type="transmembrane region" description="Helical" evidence="14">
    <location>
        <begin position="92"/>
        <end position="113"/>
    </location>
</feature>
<evidence type="ECO:0000259" key="15">
    <source>
        <dbReference type="PROSITE" id="PS50222"/>
    </source>
</evidence>
<feature type="transmembrane region" description="Helical" evidence="14">
    <location>
        <begin position="60"/>
        <end position="80"/>
    </location>
</feature>
<sequence length="469" mass="52907">MEILLAQDGEVHKRIFGPSLPAFQAIREVLLAGDTNRLVAELTFVRLNDLAAPPEPVPPMLFIEMIVACVVISNAIMMGLQMDPEYHHWEGWFWMELCFTSLLLLEVCIRLRILGCQNFFCGLQAAWSFFDLFLLGCALVDVTKEVLTQEHQDLSGSSLLRLCRLVRLVRIVKAFRLKFMGELRLMVKGLIAGIRTLTLAFILLFTVLYVIGGFATLCIGDDPKTHELGLKTYFRTLPDSMYTAFRCFTGECVNEFGQPLHYLLAAQFGLPFIFGYVMSYMLVTMGICNVILAVYVDITMKAAKENEALTAEQHSRESIRIARVTRELLKKFAAAYGAFQDMMDESTPPLYQRLDTSMFTDDQIQENIAITKELFLLVIQDRRVQALMDDLELPRDRANLFEIIDADGSGTLQVVELVQGLLKIRGEVSKSDTVASYLATKSLQDTVNDMKVRGCVCVFFWSPLHAPTA</sequence>
<evidence type="ECO:0000256" key="3">
    <source>
        <dbReference type="ARBA" id="ARBA00022553"/>
    </source>
</evidence>
<keyword evidence="3" id="KW-0597">Phosphoprotein</keyword>
<dbReference type="InterPro" id="IPR027359">
    <property type="entry name" value="Volt_channel_dom_sf"/>
</dbReference>
<dbReference type="PANTHER" id="PTHR45628">
    <property type="entry name" value="VOLTAGE-DEPENDENT CALCIUM CHANNEL TYPE A SUBUNIT ALPHA-1"/>
    <property type="match status" value="1"/>
</dbReference>
<keyword evidence="17" id="KW-1185">Reference proteome</keyword>
<keyword evidence="9 14" id="KW-1133">Transmembrane helix</keyword>
<feature type="domain" description="EF-hand" evidence="15">
    <location>
        <begin position="392"/>
        <end position="427"/>
    </location>
</feature>
<dbReference type="Gene3D" id="1.10.287.70">
    <property type="match status" value="1"/>
</dbReference>
<organism evidence="16 17">
    <name type="scientific">Durusdinium trenchii</name>
    <dbReference type="NCBI Taxonomy" id="1381693"/>
    <lineage>
        <taxon>Eukaryota</taxon>
        <taxon>Sar</taxon>
        <taxon>Alveolata</taxon>
        <taxon>Dinophyceae</taxon>
        <taxon>Suessiales</taxon>
        <taxon>Symbiodiniaceae</taxon>
        <taxon>Durusdinium</taxon>
    </lineage>
</organism>
<keyword evidence="7" id="KW-0106">Calcium</keyword>
<feature type="transmembrane region" description="Helical" evidence="14">
    <location>
        <begin position="185"/>
        <end position="211"/>
    </location>
</feature>
<keyword evidence="8" id="KW-0851">Voltage-gated channel</keyword>
<dbReference type="InterPro" id="IPR002048">
    <property type="entry name" value="EF_hand_dom"/>
</dbReference>
<dbReference type="SUPFAM" id="SSF81324">
    <property type="entry name" value="Voltage-gated potassium channels"/>
    <property type="match status" value="1"/>
</dbReference>
<keyword evidence="10" id="KW-0406">Ion transport</keyword>
<reference evidence="16 17" key="1">
    <citation type="submission" date="2024-02" db="EMBL/GenBank/DDBJ databases">
        <authorList>
            <person name="Chen Y."/>
            <person name="Shah S."/>
            <person name="Dougan E. K."/>
            <person name="Thang M."/>
            <person name="Chan C."/>
        </authorList>
    </citation>
    <scope>NUCLEOTIDE SEQUENCE [LARGE SCALE GENOMIC DNA]</scope>
</reference>
<evidence type="ECO:0000256" key="7">
    <source>
        <dbReference type="ARBA" id="ARBA00022837"/>
    </source>
</evidence>
<dbReference type="EMBL" id="CAXAMN010003658">
    <property type="protein sequence ID" value="CAK9005505.1"/>
    <property type="molecule type" value="Genomic_DNA"/>
</dbReference>
<evidence type="ECO:0000256" key="6">
    <source>
        <dbReference type="ARBA" id="ARBA00022692"/>
    </source>
</evidence>
<keyword evidence="6 14" id="KW-0812">Transmembrane</keyword>
<keyword evidence="5" id="KW-0107">Calcium channel</keyword>
<accession>A0ABP0ITT9</accession>
<evidence type="ECO:0000313" key="17">
    <source>
        <dbReference type="Proteomes" id="UP001642484"/>
    </source>
</evidence>
<evidence type="ECO:0000313" key="16">
    <source>
        <dbReference type="EMBL" id="CAK9005505.1"/>
    </source>
</evidence>
<evidence type="ECO:0000256" key="2">
    <source>
        <dbReference type="ARBA" id="ARBA00022448"/>
    </source>
</evidence>
<dbReference type="InterPro" id="IPR005821">
    <property type="entry name" value="Ion_trans_dom"/>
</dbReference>
<evidence type="ECO:0000256" key="13">
    <source>
        <dbReference type="ARBA" id="ARBA00023303"/>
    </source>
</evidence>
<keyword evidence="11 14" id="KW-0472">Membrane</keyword>
<keyword evidence="4" id="KW-0109">Calcium transport</keyword>
<comment type="subcellular location">
    <subcellularLocation>
        <location evidence="1">Membrane</location>
        <topology evidence="1">Multi-pass membrane protein</topology>
    </subcellularLocation>
</comment>
<protein>
    <recommendedName>
        <fullName evidence="15">EF-hand domain-containing protein</fullName>
    </recommendedName>
</protein>
<keyword evidence="2" id="KW-0813">Transport</keyword>
<dbReference type="InterPro" id="IPR018247">
    <property type="entry name" value="EF_Hand_1_Ca_BS"/>
</dbReference>
<dbReference type="Pfam" id="PF00520">
    <property type="entry name" value="Ion_trans"/>
    <property type="match status" value="1"/>
</dbReference>
<name>A0ABP0ITT9_9DINO</name>
<keyword evidence="13" id="KW-0407">Ion channel</keyword>
<evidence type="ECO:0000256" key="9">
    <source>
        <dbReference type="ARBA" id="ARBA00022989"/>
    </source>
</evidence>
<keyword evidence="12" id="KW-0325">Glycoprotein</keyword>
<dbReference type="PROSITE" id="PS00018">
    <property type="entry name" value="EF_HAND_1"/>
    <property type="match status" value="1"/>
</dbReference>
<gene>
    <name evidence="16" type="ORF">CCMP2556_LOCUS8096</name>
</gene>
<dbReference type="Gene3D" id="1.20.120.350">
    <property type="entry name" value="Voltage-gated potassium channels. Chain C"/>
    <property type="match status" value="1"/>
</dbReference>
<proteinExistence type="predicted"/>
<evidence type="ECO:0000256" key="12">
    <source>
        <dbReference type="ARBA" id="ARBA00023180"/>
    </source>
</evidence>
<feature type="transmembrane region" description="Helical" evidence="14">
    <location>
        <begin position="273"/>
        <end position="296"/>
    </location>
</feature>
<comment type="caution">
    <text evidence="16">The sequence shown here is derived from an EMBL/GenBank/DDBJ whole genome shotgun (WGS) entry which is preliminary data.</text>
</comment>
<dbReference type="PROSITE" id="PS50222">
    <property type="entry name" value="EF_HAND_2"/>
    <property type="match status" value="1"/>
</dbReference>
<evidence type="ECO:0000256" key="11">
    <source>
        <dbReference type="ARBA" id="ARBA00023136"/>
    </source>
</evidence>
<dbReference type="InterPro" id="IPR050599">
    <property type="entry name" value="VDCC_alpha-1_subunit"/>
</dbReference>
<dbReference type="Proteomes" id="UP001642484">
    <property type="component" value="Unassembled WGS sequence"/>
</dbReference>
<evidence type="ECO:0000256" key="14">
    <source>
        <dbReference type="SAM" id="Phobius"/>
    </source>
</evidence>
<evidence type="ECO:0000256" key="10">
    <source>
        <dbReference type="ARBA" id="ARBA00023065"/>
    </source>
</evidence>
<evidence type="ECO:0000256" key="1">
    <source>
        <dbReference type="ARBA" id="ARBA00004141"/>
    </source>
</evidence>
<evidence type="ECO:0000256" key="5">
    <source>
        <dbReference type="ARBA" id="ARBA00022673"/>
    </source>
</evidence>
<evidence type="ECO:0000256" key="8">
    <source>
        <dbReference type="ARBA" id="ARBA00022882"/>
    </source>
</evidence>
<evidence type="ECO:0000256" key="4">
    <source>
        <dbReference type="ARBA" id="ARBA00022568"/>
    </source>
</evidence>